<dbReference type="EMBL" id="QUBR01000001">
    <property type="protein sequence ID" value="REK72752.1"/>
    <property type="molecule type" value="Genomic_DNA"/>
</dbReference>
<accession>A0A371PA23</accession>
<name>A0A371PA23_9ACTN</name>
<evidence type="ECO:0000313" key="2">
    <source>
        <dbReference type="EMBL" id="REK72752.1"/>
    </source>
</evidence>
<feature type="transmembrane region" description="Helical" evidence="1">
    <location>
        <begin position="99"/>
        <end position="117"/>
    </location>
</feature>
<keyword evidence="3" id="KW-1185">Reference proteome</keyword>
<keyword evidence="1" id="KW-0812">Transmembrane</keyword>
<reference evidence="2 3" key="1">
    <citation type="submission" date="2018-08" db="EMBL/GenBank/DDBJ databases">
        <title>Aeromicrobium sp. M2KJ-4, whole genome shotgun sequence.</title>
        <authorList>
            <person name="Tuo L."/>
        </authorList>
    </citation>
    <scope>NUCLEOTIDE SEQUENCE [LARGE SCALE GENOMIC DNA]</scope>
    <source>
        <strain evidence="2 3">M2KJ-4</strain>
    </source>
</reference>
<dbReference type="AlphaFoldDB" id="A0A371PA23"/>
<evidence type="ECO:0000313" key="3">
    <source>
        <dbReference type="Proteomes" id="UP000265581"/>
    </source>
</evidence>
<protein>
    <submittedName>
        <fullName evidence="2">Uncharacterized protein</fullName>
    </submittedName>
</protein>
<sequence>MLAIIGVAAAIAHMAAFALVRPRFDDADDKADLGSWVDIGGGLCVSLVGYWVARAVFQSSWWFADDILPLAILFGVASWGYISIAGWIEARTSASTPGILPVLASAALGLAAGAAGLT</sequence>
<gene>
    <name evidence="2" type="ORF">DX116_03890</name>
</gene>
<feature type="transmembrane region" description="Helical" evidence="1">
    <location>
        <begin position="34"/>
        <end position="55"/>
    </location>
</feature>
<proteinExistence type="predicted"/>
<organism evidence="2 3">
    <name type="scientific">Aeromicrobium endophyticum</name>
    <dbReference type="NCBI Taxonomy" id="2292704"/>
    <lineage>
        <taxon>Bacteria</taxon>
        <taxon>Bacillati</taxon>
        <taxon>Actinomycetota</taxon>
        <taxon>Actinomycetes</taxon>
        <taxon>Propionibacteriales</taxon>
        <taxon>Nocardioidaceae</taxon>
        <taxon>Aeromicrobium</taxon>
    </lineage>
</organism>
<feature type="transmembrane region" description="Helical" evidence="1">
    <location>
        <begin position="67"/>
        <end position="87"/>
    </location>
</feature>
<keyword evidence="1" id="KW-1133">Transmembrane helix</keyword>
<evidence type="ECO:0000256" key="1">
    <source>
        <dbReference type="SAM" id="Phobius"/>
    </source>
</evidence>
<keyword evidence="1" id="KW-0472">Membrane</keyword>
<comment type="caution">
    <text evidence="2">The sequence shown here is derived from an EMBL/GenBank/DDBJ whole genome shotgun (WGS) entry which is preliminary data.</text>
</comment>
<dbReference type="Proteomes" id="UP000265581">
    <property type="component" value="Unassembled WGS sequence"/>
</dbReference>